<reference evidence="1" key="1">
    <citation type="submission" date="2023-07" db="EMBL/GenBank/DDBJ databases">
        <title>draft genome sequence of fig (Ficus carica).</title>
        <authorList>
            <person name="Takahashi T."/>
            <person name="Nishimura K."/>
        </authorList>
    </citation>
    <scope>NUCLEOTIDE SEQUENCE</scope>
</reference>
<sequence>MTGLWLHLKTVSKFDEDRTSSKHQLCTTGSTGIQGELSTREERKNTTSKEREAIRNGISEKLTMFSNMKP</sequence>
<protein>
    <submittedName>
        <fullName evidence="1">Uncharacterized protein</fullName>
    </submittedName>
</protein>
<keyword evidence="2" id="KW-1185">Reference proteome</keyword>
<evidence type="ECO:0000313" key="1">
    <source>
        <dbReference type="EMBL" id="GMN38621.1"/>
    </source>
</evidence>
<gene>
    <name evidence="1" type="ORF">TIFTF001_007854</name>
</gene>
<evidence type="ECO:0000313" key="2">
    <source>
        <dbReference type="Proteomes" id="UP001187192"/>
    </source>
</evidence>
<name>A0AA88D189_FICCA</name>
<dbReference type="EMBL" id="BTGU01000008">
    <property type="protein sequence ID" value="GMN38621.1"/>
    <property type="molecule type" value="Genomic_DNA"/>
</dbReference>
<dbReference type="Proteomes" id="UP001187192">
    <property type="component" value="Unassembled WGS sequence"/>
</dbReference>
<dbReference type="AlphaFoldDB" id="A0AA88D189"/>
<accession>A0AA88D189</accession>
<organism evidence="1 2">
    <name type="scientific">Ficus carica</name>
    <name type="common">Common fig</name>
    <dbReference type="NCBI Taxonomy" id="3494"/>
    <lineage>
        <taxon>Eukaryota</taxon>
        <taxon>Viridiplantae</taxon>
        <taxon>Streptophyta</taxon>
        <taxon>Embryophyta</taxon>
        <taxon>Tracheophyta</taxon>
        <taxon>Spermatophyta</taxon>
        <taxon>Magnoliopsida</taxon>
        <taxon>eudicotyledons</taxon>
        <taxon>Gunneridae</taxon>
        <taxon>Pentapetalae</taxon>
        <taxon>rosids</taxon>
        <taxon>fabids</taxon>
        <taxon>Rosales</taxon>
        <taxon>Moraceae</taxon>
        <taxon>Ficeae</taxon>
        <taxon>Ficus</taxon>
    </lineage>
</organism>
<proteinExistence type="predicted"/>
<comment type="caution">
    <text evidence="1">The sequence shown here is derived from an EMBL/GenBank/DDBJ whole genome shotgun (WGS) entry which is preliminary data.</text>
</comment>